<dbReference type="InterPro" id="IPR037185">
    <property type="entry name" value="EmrE-like"/>
</dbReference>
<dbReference type="EMBL" id="JAVDPW010000002">
    <property type="protein sequence ID" value="MDR6288595.1"/>
    <property type="molecule type" value="Genomic_DNA"/>
</dbReference>
<organism evidence="3 4">
    <name type="scientific">Inquilinus ginsengisoli</name>
    <dbReference type="NCBI Taxonomy" id="363840"/>
    <lineage>
        <taxon>Bacteria</taxon>
        <taxon>Pseudomonadati</taxon>
        <taxon>Pseudomonadota</taxon>
        <taxon>Alphaproteobacteria</taxon>
        <taxon>Rhodospirillales</taxon>
        <taxon>Rhodospirillaceae</taxon>
        <taxon>Inquilinus</taxon>
    </lineage>
</organism>
<accession>A0ABU1JIZ8</accession>
<feature type="transmembrane region" description="Helical" evidence="1">
    <location>
        <begin position="76"/>
        <end position="96"/>
    </location>
</feature>
<feature type="transmembrane region" description="Helical" evidence="1">
    <location>
        <begin position="243"/>
        <end position="260"/>
    </location>
</feature>
<keyword evidence="1" id="KW-0812">Transmembrane</keyword>
<feature type="transmembrane region" description="Helical" evidence="1">
    <location>
        <begin position="12"/>
        <end position="31"/>
    </location>
</feature>
<keyword evidence="1" id="KW-0472">Membrane</keyword>
<feature type="transmembrane region" description="Helical" evidence="1">
    <location>
        <begin position="266"/>
        <end position="284"/>
    </location>
</feature>
<feature type="transmembrane region" description="Helical" evidence="1">
    <location>
        <begin position="152"/>
        <end position="171"/>
    </location>
</feature>
<feature type="transmembrane region" description="Helical" evidence="1">
    <location>
        <begin position="183"/>
        <end position="206"/>
    </location>
</feature>
<proteinExistence type="predicted"/>
<dbReference type="PANTHER" id="PTHR22911">
    <property type="entry name" value="ACYL-MALONYL CONDENSING ENZYME-RELATED"/>
    <property type="match status" value="1"/>
</dbReference>
<feature type="transmembrane region" description="Helical" evidence="1">
    <location>
        <begin position="212"/>
        <end position="231"/>
    </location>
</feature>
<feature type="transmembrane region" description="Helical" evidence="1">
    <location>
        <begin position="102"/>
        <end position="121"/>
    </location>
</feature>
<protein>
    <submittedName>
        <fullName evidence="3">Drug/metabolite transporter (DMT)-like permease</fullName>
    </submittedName>
</protein>
<evidence type="ECO:0000259" key="2">
    <source>
        <dbReference type="Pfam" id="PF00892"/>
    </source>
</evidence>
<sequence length="312" mass="33265">MSTSRRQIRGVLFYALGVGAFATMDAFARHLSRGYPIVEIVLLRAVLGYLPILVQYQLGATRGRRAVRSQAPGLQLLRGGLMLAASATFFLSLSQLSLADATAISLIAPLLMVLFGVYVLREPSSREMYVAIAIALVGGLLIVRPYADSLSLYAVAALASAVFYALAAVATRRLGQSDPAIVTALWGNTTMLVVAAALVIPTGWVWPTAGDWWPILGMGLAGGVANILYIAGLRMSRVSEVAVIDYTIFAWAAAFSVLVFQETLSVAGLVGAGLIAASGAYRAFGKWRRSGRPAVLAWPRRTPVRRLRVSAP</sequence>
<dbReference type="RefSeq" id="WP_309792604.1">
    <property type="nucleotide sequence ID" value="NZ_JAVDPW010000002.1"/>
</dbReference>
<comment type="caution">
    <text evidence="3">The sequence shown here is derived from an EMBL/GenBank/DDBJ whole genome shotgun (WGS) entry which is preliminary data.</text>
</comment>
<feature type="transmembrane region" description="Helical" evidence="1">
    <location>
        <begin position="37"/>
        <end position="56"/>
    </location>
</feature>
<reference evidence="3 4" key="1">
    <citation type="submission" date="2023-07" db="EMBL/GenBank/DDBJ databases">
        <title>Sorghum-associated microbial communities from plants grown in Nebraska, USA.</title>
        <authorList>
            <person name="Schachtman D."/>
        </authorList>
    </citation>
    <scope>NUCLEOTIDE SEQUENCE [LARGE SCALE GENOMIC DNA]</scope>
    <source>
        <strain evidence="3 4">584</strain>
    </source>
</reference>
<evidence type="ECO:0000313" key="4">
    <source>
        <dbReference type="Proteomes" id="UP001262410"/>
    </source>
</evidence>
<gene>
    <name evidence="3" type="ORF">E9232_001102</name>
</gene>
<feature type="domain" description="EamA" evidence="2">
    <location>
        <begin position="154"/>
        <end position="277"/>
    </location>
</feature>
<name>A0ABU1JIZ8_9PROT</name>
<keyword evidence="1" id="KW-1133">Transmembrane helix</keyword>
<keyword evidence="4" id="KW-1185">Reference proteome</keyword>
<feature type="domain" description="EamA" evidence="2">
    <location>
        <begin position="9"/>
        <end position="143"/>
    </location>
</feature>
<dbReference type="PANTHER" id="PTHR22911:SF103">
    <property type="entry name" value="BLR2811 PROTEIN"/>
    <property type="match status" value="1"/>
</dbReference>
<dbReference type="InterPro" id="IPR000620">
    <property type="entry name" value="EamA_dom"/>
</dbReference>
<evidence type="ECO:0000313" key="3">
    <source>
        <dbReference type="EMBL" id="MDR6288595.1"/>
    </source>
</evidence>
<dbReference type="Proteomes" id="UP001262410">
    <property type="component" value="Unassembled WGS sequence"/>
</dbReference>
<dbReference type="SUPFAM" id="SSF103481">
    <property type="entry name" value="Multidrug resistance efflux transporter EmrE"/>
    <property type="match status" value="2"/>
</dbReference>
<evidence type="ECO:0000256" key="1">
    <source>
        <dbReference type="SAM" id="Phobius"/>
    </source>
</evidence>
<dbReference type="Pfam" id="PF00892">
    <property type="entry name" value="EamA"/>
    <property type="match status" value="2"/>
</dbReference>
<feature type="transmembrane region" description="Helical" evidence="1">
    <location>
        <begin position="128"/>
        <end position="146"/>
    </location>
</feature>